<reference evidence="1 2" key="1">
    <citation type="journal article" date="2013" name="ISME J.">
        <title>A metabolic model for members of the genus Tetrasphaera involved in enhanced biological phosphorus removal.</title>
        <authorList>
            <person name="Kristiansen R."/>
            <person name="Nguyen H.T.T."/>
            <person name="Saunders A.M."/>
            <person name="Nielsen J.L."/>
            <person name="Wimmer R."/>
            <person name="Le V.Q."/>
            <person name="McIlroy S.J."/>
            <person name="Petrovski S."/>
            <person name="Seviour R.J."/>
            <person name="Calteau A."/>
            <person name="Nielsen K.L."/>
            <person name="Nielsen P.H."/>
        </authorList>
    </citation>
    <scope>NUCLEOTIDE SEQUENCE [LARGE SCALE GENOMIC DNA]</scope>
    <source>
        <strain evidence="1 2">Ben 74</strain>
    </source>
</reference>
<protein>
    <submittedName>
        <fullName evidence="1">Uncharacterized protein</fullName>
    </submittedName>
</protein>
<proteinExistence type="predicted"/>
<dbReference type="Proteomes" id="UP000035720">
    <property type="component" value="Unassembled WGS sequence"/>
</dbReference>
<dbReference type="STRING" id="1193518.BN13_150004"/>
<name>A0A077MBU0_9MICO</name>
<gene>
    <name evidence="1" type="ORF">BN13_150004</name>
</gene>
<accession>A0A077MBU0</accession>
<comment type="caution">
    <text evidence="1">The sequence shown here is derived from an EMBL/GenBank/DDBJ whole genome shotgun (WGS) entry which is preliminary data.</text>
</comment>
<organism evidence="1 2">
    <name type="scientific">Nostocoides jenkinsii Ben 74</name>
    <dbReference type="NCBI Taxonomy" id="1193518"/>
    <lineage>
        <taxon>Bacteria</taxon>
        <taxon>Bacillati</taxon>
        <taxon>Actinomycetota</taxon>
        <taxon>Actinomycetes</taxon>
        <taxon>Micrococcales</taxon>
        <taxon>Intrasporangiaceae</taxon>
        <taxon>Nostocoides</taxon>
    </lineage>
</organism>
<evidence type="ECO:0000313" key="1">
    <source>
        <dbReference type="EMBL" id="CCI52143.1"/>
    </source>
</evidence>
<sequence>MGVVTAAGLLAAAAGATPPGTDQGRPSAASRALKTSLTPASRIAVLLNGDRVQVGSTATGAPTLTFLGAPREKIQAVRAGSAMYVIPKSLTAVVGSTWDLALFDVTAARPGGRTAVTITYAADSAPTAVPGVEVASRSGRTAYGYVTTASSRALGAALATTDAESLFAGVRSIVPTGKAAPRTDSRWPMHTLEVRAVGFDGKPAGRHLIFVVNTTDPGKGLSAVFTNYKGVGKVSVAEGTYQLIDSGFATRKGVETGYLVPGPEFIVSGPRSATVDLRTATSPVVSSNPWGEAAFAMTALDRTISSDSITNNVRSLLFAAGDTPILAAPTVGPLHGEQSIIRYDNWQTSEGVAKRYDLYGKASGRIGSRVKFSFTNANTMAINSSFYGPSDLSTSLFRVTLTDASGGVGASMPAPGPLLERRVSAVPGTYQEGEFIQSLDLETFAPAGWFRSFPKPAKAGGTLNESWGKAPLHLRFLRPDLSSQDLPCGACVAGAILNVITVPMSDNDPMHIGNLDPVGMEMRGSYVLKADTKVIASGNGYSYNPAELPLGTKVVSGTQTGVRDGGIFALATSLTTQFATPLAAAFPAPASENCDLGDACKVVPFLSATYSAKVDPTNRLSKGKQSIGITVQQVGRATPKGVTSVKAWISYNGTTWVAAPVTGSAGTYAASVTVPSSAGRSASLKIAVTDQAGSTLTETIRGAFLLPR</sequence>
<dbReference type="EMBL" id="CAJC01000057">
    <property type="protein sequence ID" value="CCI52143.1"/>
    <property type="molecule type" value="Genomic_DNA"/>
</dbReference>
<evidence type="ECO:0000313" key="2">
    <source>
        <dbReference type="Proteomes" id="UP000035720"/>
    </source>
</evidence>
<keyword evidence="2" id="KW-1185">Reference proteome</keyword>
<dbReference type="AlphaFoldDB" id="A0A077MBU0"/>